<organism evidence="7 8">
    <name type="scientific">Conger conger</name>
    <name type="common">Conger eel</name>
    <name type="synonym">Muraena conger</name>
    <dbReference type="NCBI Taxonomy" id="82655"/>
    <lineage>
        <taxon>Eukaryota</taxon>
        <taxon>Metazoa</taxon>
        <taxon>Chordata</taxon>
        <taxon>Craniata</taxon>
        <taxon>Vertebrata</taxon>
        <taxon>Euteleostomi</taxon>
        <taxon>Actinopterygii</taxon>
        <taxon>Neopterygii</taxon>
        <taxon>Teleostei</taxon>
        <taxon>Anguilliformes</taxon>
        <taxon>Congridae</taxon>
        <taxon>Conger</taxon>
    </lineage>
</organism>
<dbReference type="InterPro" id="IPR040459">
    <property type="entry name" value="MJ1316"/>
</dbReference>
<dbReference type="InterPro" id="IPR000571">
    <property type="entry name" value="Znf_CCCH"/>
</dbReference>
<reference evidence="7" key="1">
    <citation type="journal article" date="2023" name="Science">
        <title>Genome structures resolve the early diversification of teleost fishes.</title>
        <authorList>
            <person name="Parey E."/>
            <person name="Louis A."/>
            <person name="Montfort J."/>
            <person name="Bouchez O."/>
            <person name="Roques C."/>
            <person name="Iampietro C."/>
            <person name="Lluch J."/>
            <person name="Castinel A."/>
            <person name="Donnadieu C."/>
            <person name="Desvignes T."/>
            <person name="Floi Bucao C."/>
            <person name="Jouanno E."/>
            <person name="Wen M."/>
            <person name="Mejri S."/>
            <person name="Dirks R."/>
            <person name="Jansen H."/>
            <person name="Henkel C."/>
            <person name="Chen W.J."/>
            <person name="Zahm M."/>
            <person name="Cabau C."/>
            <person name="Klopp C."/>
            <person name="Thompson A.W."/>
            <person name="Robinson-Rechavi M."/>
            <person name="Braasch I."/>
            <person name="Lecointre G."/>
            <person name="Bobe J."/>
            <person name="Postlethwait J.H."/>
            <person name="Berthelot C."/>
            <person name="Roest Crollius H."/>
            <person name="Guiguen Y."/>
        </authorList>
    </citation>
    <scope>NUCLEOTIDE SEQUENCE</scope>
    <source>
        <strain evidence="7">Concon-B</strain>
    </source>
</reference>
<proteinExistence type="predicted"/>
<dbReference type="InterPro" id="IPR041367">
    <property type="entry name" value="Znf-CCCH_4"/>
</dbReference>
<gene>
    <name evidence="7" type="ORF">COCON_G00005150</name>
</gene>
<evidence type="ECO:0000256" key="4">
    <source>
        <dbReference type="PROSITE-ProRule" id="PRU00723"/>
    </source>
</evidence>
<feature type="region of interest" description="Disordered" evidence="5">
    <location>
        <begin position="1"/>
        <end position="52"/>
    </location>
</feature>
<feature type="compositionally biased region" description="Basic residues" evidence="5">
    <location>
        <begin position="105"/>
        <end position="119"/>
    </location>
</feature>
<evidence type="ECO:0000256" key="5">
    <source>
        <dbReference type="SAM" id="MobiDB-lite"/>
    </source>
</evidence>
<dbReference type="Gene3D" id="4.10.1000.10">
    <property type="entry name" value="Zinc finger, CCCH-type"/>
    <property type="match status" value="1"/>
</dbReference>
<dbReference type="GO" id="GO:0008270">
    <property type="term" value="F:zinc ion binding"/>
    <property type="evidence" value="ECO:0007669"/>
    <property type="project" value="UniProtKB-KW"/>
</dbReference>
<dbReference type="OrthoDB" id="10263155at2759"/>
<feature type="zinc finger region" description="C3H1-type" evidence="4">
    <location>
        <begin position="59"/>
        <end position="85"/>
    </location>
</feature>
<sequence>MAAEPFKSDENLKTRPLDGRISPNVEENLNPGETEMGSDDKEKPQDDLSGNSACGQEVDGVAICQFFLQGRCRFGNRCRLSHSLPQSSSDVPERGHDEQQDTRNQKKSGNIKKMQKREKNRKEVVEKEYTKKPRMRTADDVISRILWDPSLDPTDFTVGYLDRFLGVLERPFSEFSWETDVCNCNYSEELALPRHRIQYFTYGGRRIWDRESRMDGVFGSTGGPLEPPFAAEGEKEEGSVTQETRPRESGEELHETCSELREERSSGHAGDARDQGSFPMPHRADGETGAGDLPHTVPEMAGVALSDQKGIPTDPTQGKEKAGSEAQVCEKKAVDDPELSHLTAQMSVSERGNANREGDDGEQEDWEEKWEGEEEKEQLSKQSSHSPVKSEAQSPVLADGGQSQPREQRQKPGRRKPTHFITFRADTPAILSGFQRLREEITSLFPLSAPHWASPKSLHVTVCLLVLSGPREVSAACKILREFARKRSQCLLHLSFPPMLDHFGGRVLFLTPHPLSGLQSLNEYLQKVYSEKGWLHEDSVSPNYHLTLAKMEGRGGEHVFKRVVDTYSAAELKAIDFGELVVSELLLCVNGRAKMEDGFYETVCVVNL</sequence>
<feature type="compositionally biased region" description="Basic and acidic residues" evidence="5">
    <location>
        <begin position="91"/>
        <end position="104"/>
    </location>
</feature>
<feature type="compositionally biased region" description="Basic and acidic residues" evidence="5">
    <location>
        <begin position="317"/>
        <end position="339"/>
    </location>
</feature>
<keyword evidence="1 4" id="KW-0479">Metal-binding</keyword>
<dbReference type="Proteomes" id="UP001152803">
    <property type="component" value="Unassembled WGS sequence"/>
</dbReference>
<feature type="region of interest" description="Disordered" evidence="5">
    <location>
        <begin position="219"/>
        <end position="420"/>
    </location>
</feature>
<dbReference type="AlphaFoldDB" id="A0A9Q1E1F5"/>
<dbReference type="InterPro" id="IPR036855">
    <property type="entry name" value="Znf_CCCH_sf"/>
</dbReference>
<evidence type="ECO:0000256" key="3">
    <source>
        <dbReference type="ARBA" id="ARBA00022833"/>
    </source>
</evidence>
<dbReference type="Pfam" id="PF10469">
    <property type="entry name" value="AKAP7_NLS"/>
    <property type="match status" value="1"/>
</dbReference>
<dbReference type="PANTHER" id="PTHR46729">
    <property type="entry name" value="LEUKOCYTE RECEPTOR CLUSTER MEMBER 9"/>
    <property type="match status" value="1"/>
</dbReference>
<evidence type="ECO:0000256" key="1">
    <source>
        <dbReference type="ARBA" id="ARBA00022723"/>
    </source>
</evidence>
<dbReference type="Gene3D" id="3.90.1140.10">
    <property type="entry name" value="Cyclic phosphodiesterase"/>
    <property type="match status" value="1"/>
</dbReference>
<keyword evidence="8" id="KW-1185">Reference proteome</keyword>
<dbReference type="EMBL" id="JAFJMO010000001">
    <property type="protein sequence ID" value="KAJ8287856.1"/>
    <property type="molecule type" value="Genomic_DNA"/>
</dbReference>
<feature type="compositionally biased region" description="Polar residues" evidence="5">
    <location>
        <begin position="342"/>
        <end position="352"/>
    </location>
</feature>
<evidence type="ECO:0000313" key="8">
    <source>
        <dbReference type="Proteomes" id="UP001152803"/>
    </source>
</evidence>
<evidence type="ECO:0000313" key="7">
    <source>
        <dbReference type="EMBL" id="KAJ8287856.1"/>
    </source>
</evidence>
<evidence type="ECO:0000259" key="6">
    <source>
        <dbReference type="PROSITE" id="PS50103"/>
    </source>
</evidence>
<dbReference type="SMART" id="SM00356">
    <property type="entry name" value="ZnF_C3H1"/>
    <property type="match status" value="1"/>
</dbReference>
<feature type="compositionally biased region" description="Acidic residues" evidence="5">
    <location>
        <begin position="359"/>
        <end position="376"/>
    </location>
</feature>
<accession>A0A9Q1E1F5</accession>
<dbReference type="InterPro" id="IPR042653">
    <property type="entry name" value="Leng9"/>
</dbReference>
<dbReference type="Pfam" id="PF04457">
    <property type="entry name" value="MJ1316"/>
    <property type="match status" value="1"/>
</dbReference>
<dbReference type="PROSITE" id="PS50103">
    <property type="entry name" value="ZF_C3H1"/>
    <property type="match status" value="1"/>
</dbReference>
<feature type="domain" description="C3H1-type" evidence="6">
    <location>
        <begin position="59"/>
        <end position="85"/>
    </location>
</feature>
<dbReference type="Pfam" id="PF18044">
    <property type="entry name" value="zf-CCCH_4"/>
    <property type="match status" value="1"/>
</dbReference>
<comment type="caution">
    <text evidence="7">The sequence shown here is derived from an EMBL/GenBank/DDBJ whole genome shotgun (WGS) entry which is preliminary data.</text>
</comment>
<feature type="compositionally biased region" description="Basic and acidic residues" evidence="5">
    <location>
        <begin position="232"/>
        <end position="274"/>
    </location>
</feature>
<dbReference type="InterPro" id="IPR009097">
    <property type="entry name" value="Cyclic_Pdiesterase"/>
</dbReference>
<feature type="compositionally biased region" description="Polar residues" evidence="5">
    <location>
        <begin position="380"/>
        <end position="393"/>
    </location>
</feature>
<dbReference type="SUPFAM" id="SSF90229">
    <property type="entry name" value="CCCH zinc finger"/>
    <property type="match status" value="1"/>
</dbReference>
<name>A0A9Q1E1F5_CONCO</name>
<keyword evidence="2 4" id="KW-0863">Zinc-finger</keyword>
<feature type="compositionally biased region" description="Basic and acidic residues" evidence="5">
    <location>
        <begin position="1"/>
        <end position="18"/>
    </location>
</feature>
<keyword evidence="3 4" id="KW-0862">Zinc</keyword>
<protein>
    <recommendedName>
        <fullName evidence="6">C3H1-type domain-containing protein</fullName>
    </recommendedName>
</protein>
<dbReference type="SUPFAM" id="SSF55144">
    <property type="entry name" value="LigT-like"/>
    <property type="match status" value="1"/>
</dbReference>
<dbReference type="InterPro" id="IPR019510">
    <property type="entry name" value="AKAP7-like_phosphoesterase"/>
</dbReference>
<feature type="region of interest" description="Disordered" evidence="5">
    <location>
        <begin position="83"/>
        <end position="124"/>
    </location>
</feature>
<evidence type="ECO:0000256" key="2">
    <source>
        <dbReference type="ARBA" id="ARBA00022771"/>
    </source>
</evidence>
<dbReference type="PANTHER" id="PTHR46729:SF1">
    <property type="entry name" value="LEUKOCYTE RECEPTOR CLUSTER MEMBER 9"/>
    <property type="match status" value="1"/>
</dbReference>